<gene>
    <name evidence="2" type="ORF">OH76DRAFT_1483127</name>
</gene>
<dbReference type="AlphaFoldDB" id="A0A371DAB4"/>
<protein>
    <submittedName>
        <fullName evidence="2">Uncharacterized protein</fullName>
    </submittedName>
</protein>
<feature type="region of interest" description="Disordered" evidence="1">
    <location>
        <begin position="31"/>
        <end position="54"/>
    </location>
</feature>
<evidence type="ECO:0000256" key="1">
    <source>
        <dbReference type="SAM" id="MobiDB-lite"/>
    </source>
</evidence>
<keyword evidence="3" id="KW-1185">Reference proteome</keyword>
<dbReference type="Proteomes" id="UP000256964">
    <property type="component" value="Unassembled WGS sequence"/>
</dbReference>
<dbReference type="STRING" id="139420.A0A371DAB4"/>
<dbReference type="SUPFAM" id="SSF52047">
    <property type="entry name" value="RNI-like"/>
    <property type="match status" value="1"/>
</dbReference>
<evidence type="ECO:0000313" key="2">
    <source>
        <dbReference type="EMBL" id="RDX49467.1"/>
    </source>
</evidence>
<dbReference type="EMBL" id="KZ857405">
    <property type="protein sequence ID" value="RDX49467.1"/>
    <property type="molecule type" value="Genomic_DNA"/>
</dbReference>
<proteinExistence type="predicted"/>
<organism evidence="2 3">
    <name type="scientific">Lentinus brumalis</name>
    <dbReference type="NCBI Taxonomy" id="2498619"/>
    <lineage>
        <taxon>Eukaryota</taxon>
        <taxon>Fungi</taxon>
        <taxon>Dikarya</taxon>
        <taxon>Basidiomycota</taxon>
        <taxon>Agaricomycotina</taxon>
        <taxon>Agaricomycetes</taxon>
        <taxon>Polyporales</taxon>
        <taxon>Polyporaceae</taxon>
        <taxon>Lentinus</taxon>
    </lineage>
</organism>
<reference evidence="2 3" key="1">
    <citation type="journal article" date="2018" name="Biotechnol. Biofuels">
        <title>Integrative visual omics of the white-rot fungus Polyporus brumalis exposes the biotechnological potential of its oxidative enzymes for delignifying raw plant biomass.</title>
        <authorList>
            <person name="Miyauchi S."/>
            <person name="Rancon A."/>
            <person name="Drula E."/>
            <person name="Hage H."/>
            <person name="Chaduli D."/>
            <person name="Favel A."/>
            <person name="Grisel S."/>
            <person name="Henrissat B."/>
            <person name="Herpoel-Gimbert I."/>
            <person name="Ruiz-Duenas F.J."/>
            <person name="Chevret D."/>
            <person name="Hainaut M."/>
            <person name="Lin J."/>
            <person name="Wang M."/>
            <person name="Pangilinan J."/>
            <person name="Lipzen A."/>
            <person name="Lesage-Meessen L."/>
            <person name="Navarro D."/>
            <person name="Riley R."/>
            <person name="Grigoriev I.V."/>
            <person name="Zhou S."/>
            <person name="Raouche S."/>
            <person name="Rosso M.N."/>
        </authorList>
    </citation>
    <scope>NUCLEOTIDE SEQUENCE [LARGE SCALE GENOMIC DNA]</scope>
    <source>
        <strain evidence="2 3">BRFM 1820</strain>
    </source>
</reference>
<dbReference type="Gene3D" id="3.80.10.10">
    <property type="entry name" value="Ribonuclease Inhibitor"/>
    <property type="match status" value="1"/>
</dbReference>
<dbReference type="OrthoDB" id="2750047at2759"/>
<evidence type="ECO:0000313" key="3">
    <source>
        <dbReference type="Proteomes" id="UP000256964"/>
    </source>
</evidence>
<dbReference type="InterPro" id="IPR032675">
    <property type="entry name" value="LRR_dom_sf"/>
</dbReference>
<accession>A0A371DAB4</accession>
<feature type="compositionally biased region" description="Low complexity" evidence="1">
    <location>
        <begin position="43"/>
        <end position="54"/>
    </location>
</feature>
<name>A0A371DAB4_9APHY</name>
<sequence>MAHTVPQSPITQLPVELLSYIFVLSAHTPDPEAREEDSQGAGSDDISPCLSSSSTTPDVLASVSRHWRGVALNTPRLWTRLCVTIGDVMYHKGGPMFSLVSRYVSRSGKCPLDIFVDARDPEWDFSESDSIGAIVSPYIDLYDYTHPFKAEHMHHVLNILIPHVHRFRSLAILTDRWAPMQTALDCLSMEIPAFVSTPRPLPSSLPMLETLVLMRCNEFASYHSDFSPADRKDPVHLPFGALLSNSEDARADAPVLPRLKKLVLSGVHTQWSRLPRLLPPQHSPMESLELSYHCSEVRPSERECKDMLERCPQLKELKLRVSGPKYPQSPEPCENAHLERPVSLPDLETIVMGYDDPYAAATVLDMVNAPNLRELTLEDSSSPGREDRLDAEPLLRACAVSSVRGGEPAFPRVEALSMQRVDASAEAFAMLYGALPGLRALSVSQMFLLGASALRPDVRITFEPSVLPPSDFVVDTMDLDGGLLAHKLALPREVLVGVKPDLLLYGAPESVPRMLW</sequence>